<feature type="transmembrane region" description="Helical" evidence="2">
    <location>
        <begin position="6"/>
        <end position="25"/>
    </location>
</feature>
<evidence type="ECO:0000313" key="4">
    <source>
        <dbReference type="Proteomes" id="UP001400965"/>
    </source>
</evidence>
<keyword evidence="2" id="KW-0472">Membrane</keyword>
<dbReference type="RefSeq" id="WP_346044573.1">
    <property type="nucleotide sequence ID" value="NZ_BAAACP010000008.1"/>
</dbReference>
<evidence type="ECO:0000313" key="3">
    <source>
        <dbReference type="EMBL" id="GAA0863923.1"/>
    </source>
</evidence>
<keyword evidence="2" id="KW-0812">Transmembrane</keyword>
<organism evidence="3 4">
    <name type="scientific">Paraclostridium tenue</name>
    <dbReference type="NCBI Taxonomy" id="1737"/>
    <lineage>
        <taxon>Bacteria</taxon>
        <taxon>Bacillati</taxon>
        <taxon>Bacillota</taxon>
        <taxon>Clostridia</taxon>
        <taxon>Peptostreptococcales</taxon>
        <taxon>Peptostreptococcaceae</taxon>
        <taxon>Paraclostridium</taxon>
    </lineage>
</organism>
<evidence type="ECO:0008006" key="5">
    <source>
        <dbReference type="Google" id="ProtNLM"/>
    </source>
</evidence>
<feature type="compositionally biased region" description="Low complexity" evidence="1">
    <location>
        <begin position="38"/>
        <end position="51"/>
    </location>
</feature>
<dbReference type="EMBL" id="BAAACP010000008">
    <property type="protein sequence ID" value="GAA0863923.1"/>
    <property type="molecule type" value="Genomic_DNA"/>
</dbReference>
<evidence type="ECO:0000256" key="1">
    <source>
        <dbReference type="SAM" id="MobiDB-lite"/>
    </source>
</evidence>
<feature type="region of interest" description="Disordered" evidence="1">
    <location>
        <begin position="37"/>
        <end position="59"/>
    </location>
</feature>
<proteinExistence type="predicted"/>
<protein>
    <recommendedName>
        <fullName evidence="5">Lipoprotein</fullName>
    </recommendedName>
</protein>
<name>A0ABN1M3T2_9FIRM</name>
<keyword evidence="2" id="KW-1133">Transmembrane helix</keyword>
<sequence length="84" mass="9692">MKERIGIIKILFMFLILTTCIIKNFDLTKTQNLEDTKTNTTQNNTQNQSQSHQFNMPLPNIFENPKIDTPLPNALSEIQIENLS</sequence>
<evidence type="ECO:0000256" key="2">
    <source>
        <dbReference type="SAM" id="Phobius"/>
    </source>
</evidence>
<dbReference type="Proteomes" id="UP001400965">
    <property type="component" value="Unassembled WGS sequence"/>
</dbReference>
<gene>
    <name evidence="3" type="ORF">GCM10008917_15380</name>
</gene>
<reference evidence="3 4" key="1">
    <citation type="journal article" date="2019" name="Int. J. Syst. Evol. Microbiol.">
        <title>The Global Catalogue of Microorganisms (GCM) 10K type strain sequencing project: providing services to taxonomists for standard genome sequencing and annotation.</title>
        <authorList>
            <consortium name="The Broad Institute Genomics Platform"/>
            <consortium name="The Broad Institute Genome Sequencing Center for Infectious Disease"/>
            <person name="Wu L."/>
            <person name="Ma J."/>
        </authorList>
    </citation>
    <scope>NUCLEOTIDE SEQUENCE [LARGE SCALE GENOMIC DNA]</scope>
    <source>
        <strain evidence="3 4">JCM 6486</strain>
    </source>
</reference>
<comment type="caution">
    <text evidence="3">The sequence shown here is derived from an EMBL/GenBank/DDBJ whole genome shotgun (WGS) entry which is preliminary data.</text>
</comment>
<accession>A0ABN1M3T2</accession>
<keyword evidence="4" id="KW-1185">Reference proteome</keyword>